<evidence type="ECO:0000259" key="2">
    <source>
        <dbReference type="PROSITE" id="PS51831"/>
    </source>
</evidence>
<dbReference type="InterPro" id="IPR006674">
    <property type="entry name" value="HD_domain"/>
</dbReference>
<organism evidence="3 4">
    <name type="scientific">Poecilia formosa</name>
    <name type="common">Amazon molly</name>
    <name type="synonym">Limia formosa</name>
    <dbReference type="NCBI Taxonomy" id="48698"/>
    <lineage>
        <taxon>Eukaryota</taxon>
        <taxon>Metazoa</taxon>
        <taxon>Chordata</taxon>
        <taxon>Craniata</taxon>
        <taxon>Vertebrata</taxon>
        <taxon>Euteleostomi</taxon>
        <taxon>Actinopterygii</taxon>
        <taxon>Neopterygii</taxon>
        <taxon>Teleostei</taxon>
        <taxon>Neoteleostei</taxon>
        <taxon>Acanthomorphata</taxon>
        <taxon>Ovalentaria</taxon>
        <taxon>Atherinomorphae</taxon>
        <taxon>Cyprinodontiformes</taxon>
        <taxon>Poeciliidae</taxon>
        <taxon>Poeciliinae</taxon>
        <taxon>Poecilia</taxon>
    </lineage>
</organism>
<feature type="domain" description="HD" evidence="2">
    <location>
        <begin position="64"/>
        <end position="190"/>
    </location>
</feature>
<dbReference type="GO" id="GO:0045088">
    <property type="term" value="P:regulation of innate immune response"/>
    <property type="evidence" value="ECO:0007669"/>
    <property type="project" value="TreeGrafter"/>
</dbReference>
<dbReference type="GO" id="GO:0006203">
    <property type="term" value="P:dGTP catabolic process"/>
    <property type="evidence" value="ECO:0007669"/>
    <property type="project" value="TreeGrafter"/>
</dbReference>
<dbReference type="PANTHER" id="PTHR11373">
    <property type="entry name" value="DEOXYNUCLEOSIDE TRIPHOSPHATE TRIPHOSPHOHYDROLASE"/>
    <property type="match status" value="1"/>
</dbReference>
<dbReference type="Gene3D" id="3.30.70.2760">
    <property type="match status" value="1"/>
</dbReference>
<dbReference type="AlphaFoldDB" id="A0A096LR40"/>
<dbReference type="CDD" id="cd00077">
    <property type="entry name" value="HDc"/>
    <property type="match status" value="1"/>
</dbReference>
<dbReference type="PROSITE" id="PS51831">
    <property type="entry name" value="HD"/>
    <property type="match status" value="1"/>
</dbReference>
<dbReference type="Proteomes" id="UP000028760">
    <property type="component" value="Unassembled WGS sequence"/>
</dbReference>
<dbReference type="GO" id="GO:0008832">
    <property type="term" value="F:dGTPase activity"/>
    <property type="evidence" value="ECO:0007669"/>
    <property type="project" value="TreeGrafter"/>
</dbReference>
<comment type="similarity">
    <text evidence="1">Belongs to the SAMHD1 family.</text>
</comment>
<evidence type="ECO:0000256" key="1">
    <source>
        <dbReference type="ARBA" id="ARBA00005776"/>
    </source>
</evidence>
<evidence type="ECO:0000313" key="4">
    <source>
        <dbReference type="Proteomes" id="UP000028760"/>
    </source>
</evidence>
<dbReference type="Gene3D" id="1.10.3210.10">
    <property type="entry name" value="Hypothetical protein af1432"/>
    <property type="match status" value="1"/>
</dbReference>
<protein>
    <submittedName>
        <fullName evidence="3">Deoxynucleoside triphosphate triphosphohydrolase SAMHD1-like</fullName>
    </submittedName>
</protein>
<sequence length="482" mass="56823">HNYYLELFGFFGQSYHVFNDPIHGNIELHPILVKIIDTPQFQRLRNIKQLGGVYYVYPGASHNRFEHSIGVAYLAGELLQTLKEKQRKLRIDERDVLCVQIAGLCHDLGHGPFSHMFDLMFIPKARPGYDWSHEKASQNMFDHLVEENGLIGVMEHHGLVPEEDRLFIKELIDPPKEEVKIRHQNSLTWPHHGRPREKAFLYEVVSNTRNKIDVDKWEYFARDCHHLGMKNNFDCHRLIKFARVCEVDGMMQLCYRDKEVFNLYNMFYTRFSLHKRAYQHKVANSVEWMIRDAFLEADQHMEIKGHDGKTFTLSTAIDDMVAYTKLTDAIFDQILNSSSEELQRAREILERIMRRELYVCLGDFSSQQPQAIIEAQWNKHLRGGNPDDYVVEVSFNADRILTELVKYNYGMGAEDPIKHVRFYNKQNTDEAGPINRAQVSLLLPEHFEEKKCRIYTKRTISFIMYTVHSHNLQYLSFLFFRK</sequence>
<dbReference type="EMBL" id="AYCK01026592">
    <property type="status" value="NOT_ANNOTATED_CDS"/>
    <property type="molecule type" value="Genomic_DNA"/>
</dbReference>
<dbReference type="SMART" id="SM00471">
    <property type="entry name" value="HDc"/>
    <property type="match status" value="1"/>
</dbReference>
<keyword evidence="4" id="KW-1185">Reference proteome</keyword>
<accession>A0A096LR40</accession>
<dbReference type="PANTHER" id="PTHR11373:SF4">
    <property type="entry name" value="DEOXYNUCLEOSIDE TRIPHOSPHATE TRIPHOSPHOHYDROLASE SAMHD1"/>
    <property type="match status" value="1"/>
</dbReference>
<dbReference type="GO" id="GO:0005634">
    <property type="term" value="C:nucleus"/>
    <property type="evidence" value="ECO:0007669"/>
    <property type="project" value="TreeGrafter"/>
</dbReference>
<reference evidence="3" key="3">
    <citation type="submission" date="2025-09" db="UniProtKB">
        <authorList>
            <consortium name="Ensembl"/>
        </authorList>
    </citation>
    <scope>IDENTIFICATION</scope>
</reference>
<dbReference type="Ensembl" id="ENSPFOT00000025979.1">
    <property type="protein sequence ID" value="ENSPFOP00000021631.1"/>
    <property type="gene ID" value="ENSPFOG00000016124.2"/>
</dbReference>
<proteinExistence type="inferred from homology"/>
<dbReference type="Pfam" id="PF01966">
    <property type="entry name" value="HD"/>
    <property type="match status" value="1"/>
</dbReference>
<dbReference type="OMA" id="ANPHIRI"/>
<dbReference type="SUPFAM" id="SSF109604">
    <property type="entry name" value="HD-domain/PDEase-like"/>
    <property type="match status" value="1"/>
</dbReference>
<reference evidence="4" key="1">
    <citation type="submission" date="2013-10" db="EMBL/GenBank/DDBJ databases">
        <authorList>
            <person name="Schartl M."/>
            <person name="Warren W."/>
        </authorList>
    </citation>
    <scope>NUCLEOTIDE SEQUENCE [LARGE SCALE GENOMIC DNA]</scope>
    <source>
        <strain evidence="4">female</strain>
    </source>
</reference>
<dbReference type="FunFam" id="1.10.3210.10:FF:000015">
    <property type="entry name" value="Deoxynucleoside triphosphate triphosphohydrolase SAMHD1"/>
    <property type="match status" value="1"/>
</dbReference>
<evidence type="ECO:0000313" key="3">
    <source>
        <dbReference type="Ensembl" id="ENSPFOP00000021631.1"/>
    </source>
</evidence>
<dbReference type="GO" id="GO:0051607">
    <property type="term" value="P:defense response to virus"/>
    <property type="evidence" value="ECO:0007669"/>
    <property type="project" value="TreeGrafter"/>
</dbReference>
<name>A0A096LR40_POEFO</name>
<reference evidence="3" key="2">
    <citation type="submission" date="2025-08" db="UniProtKB">
        <authorList>
            <consortium name="Ensembl"/>
        </authorList>
    </citation>
    <scope>IDENTIFICATION</scope>
</reference>
<dbReference type="InterPro" id="IPR003607">
    <property type="entry name" value="HD/PDEase_dom"/>
</dbReference>
<dbReference type="GeneTree" id="ENSGT00390000013867"/>
<dbReference type="InterPro" id="IPR050135">
    <property type="entry name" value="dGTPase-like"/>
</dbReference>